<keyword evidence="3" id="KW-1185">Reference proteome</keyword>
<dbReference type="KEGG" id="fpu:FPSE_07375"/>
<evidence type="ECO:0000313" key="2">
    <source>
        <dbReference type="EMBL" id="EKJ72494.1"/>
    </source>
</evidence>
<gene>
    <name evidence="2" type="ORF">FPSE_07375</name>
</gene>
<reference evidence="2 3" key="1">
    <citation type="journal article" date="2012" name="PLoS Pathog.">
        <title>Comparative pathogenomics reveals horizontally acquired novel virulence genes in fungi infecting cereal hosts.</title>
        <authorList>
            <person name="Gardiner D.M."/>
            <person name="McDonald M.C."/>
            <person name="Covarelli L."/>
            <person name="Solomon P.S."/>
            <person name="Rusu A.G."/>
            <person name="Marshall M."/>
            <person name="Kazan K."/>
            <person name="Chakraborty S."/>
            <person name="McDonald B.A."/>
            <person name="Manners J.M."/>
        </authorList>
    </citation>
    <scope>NUCLEOTIDE SEQUENCE [LARGE SCALE GENOMIC DNA]</scope>
    <source>
        <strain evidence="2 3">CS3096</strain>
    </source>
</reference>
<dbReference type="HOGENOM" id="CLU_2867759_0_0_1"/>
<sequence>MTQNLFHLDSGYEEALKKHRGSSQLGKESGSDHRRWYQHGGGEHPGLSFQGLRNVYGQPRPPHA</sequence>
<dbReference type="AlphaFoldDB" id="K3VEZ9"/>
<accession>K3VEZ9</accession>
<dbReference type="RefSeq" id="XP_009258768.1">
    <property type="nucleotide sequence ID" value="XM_009260493.1"/>
</dbReference>
<protein>
    <submittedName>
        <fullName evidence="2">Uncharacterized protein</fullName>
    </submittedName>
</protein>
<organism evidence="2 3">
    <name type="scientific">Fusarium pseudograminearum (strain CS3096)</name>
    <name type="common">Wheat and barley crown-rot fungus</name>
    <dbReference type="NCBI Taxonomy" id="1028729"/>
    <lineage>
        <taxon>Eukaryota</taxon>
        <taxon>Fungi</taxon>
        <taxon>Dikarya</taxon>
        <taxon>Ascomycota</taxon>
        <taxon>Pezizomycotina</taxon>
        <taxon>Sordariomycetes</taxon>
        <taxon>Hypocreomycetidae</taxon>
        <taxon>Hypocreales</taxon>
        <taxon>Nectriaceae</taxon>
        <taxon>Fusarium</taxon>
    </lineage>
</organism>
<comment type="caution">
    <text evidence="2">The sequence shown here is derived from an EMBL/GenBank/DDBJ whole genome shotgun (WGS) entry which is preliminary data.</text>
</comment>
<dbReference type="EMBL" id="AFNW01000192">
    <property type="protein sequence ID" value="EKJ72494.1"/>
    <property type="molecule type" value="Genomic_DNA"/>
</dbReference>
<evidence type="ECO:0000256" key="1">
    <source>
        <dbReference type="SAM" id="MobiDB-lite"/>
    </source>
</evidence>
<dbReference type="GeneID" id="20365993"/>
<proteinExistence type="predicted"/>
<feature type="region of interest" description="Disordered" evidence="1">
    <location>
        <begin position="15"/>
        <end position="64"/>
    </location>
</feature>
<dbReference type="Proteomes" id="UP000007978">
    <property type="component" value="Chromosome 4"/>
</dbReference>
<name>K3VEZ9_FUSPC</name>
<evidence type="ECO:0000313" key="3">
    <source>
        <dbReference type="Proteomes" id="UP000007978"/>
    </source>
</evidence>